<evidence type="ECO:0000313" key="2">
    <source>
        <dbReference type="EMBL" id="KYP36697.1"/>
    </source>
</evidence>
<feature type="compositionally biased region" description="Polar residues" evidence="1">
    <location>
        <begin position="45"/>
        <end position="55"/>
    </location>
</feature>
<dbReference type="EMBL" id="KQ484179">
    <property type="protein sequence ID" value="KYP36697.1"/>
    <property type="molecule type" value="Genomic_DNA"/>
</dbReference>
<protein>
    <submittedName>
        <fullName evidence="2">Uncharacterized protein</fullName>
    </submittedName>
</protein>
<dbReference type="Gramene" id="C.cajan_37851.t">
    <property type="protein sequence ID" value="C.cajan_37851.t.cds1"/>
    <property type="gene ID" value="C.cajan_37851"/>
</dbReference>
<gene>
    <name evidence="2" type="ORF">KK1_042161</name>
</gene>
<dbReference type="AlphaFoldDB" id="A0A151R2A2"/>
<name>A0A151R2A2_CAJCA</name>
<feature type="non-terminal residue" evidence="2">
    <location>
        <position position="1"/>
    </location>
</feature>
<dbReference type="Proteomes" id="UP000075243">
    <property type="component" value="Unassembled WGS sequence"/>
</dbReference>
<organism evidence="2 3">
    <name type="scientific">Cajanus cajan</name>
    <name type="common">Pigeon pea</name>
    <name type="synonym">Cajanus indicus</name>
    <dbReference type="NCBI Taxonomy" id="3821"/>
    <lineage>
        <taxon>Eukaryota</taxon>
        <taxon>Viridiplantae</taxon>
        <taxon>Streptophyta</taxon>
        <taxon>Embryophyta</taxon>
        <taxon>Tracheophyta</taxon>
        <taxon>Spermatophyta</taxon>
        <taxon>Magnoliopsida</taxon>
        <taxon>eudicotyledons</taxon>
        <taxon>Gunneridae</taxon>
        <taxon>Pentapetalae</taxon>
        <taxon>rosids</taxon>
        <taxon>fabids</taxon>
        <taxon>Fabales</taxon>
        <taxon>Fabaceae</taxon>
        <taxon>Papilionoideae</taxon>
        <taxon>50 kb inversion clade</taxon>
        <taxon>NPAAA clade</taxon>
        <taxon>indigoferoid/millettioid clade</taxon>
        <taxon>Phaseoleae</taxon>
        <taxon>Cajanus</taxon>
    </lineage>
</organism>
<feature type="region of interest" description="Disordered" evidence="1">
    <location>
        <begin position="45"/>
        <end position="66"/>
    </location>
</feature>
<sequence>QQYYCDYYKCTRLSNFLVLRWYLWIQGYTKGDAFCRSNCNRKYYSNSNRSRQATSRSHDKRSWSRKRCGIKGYSKKWYTIKKQRKNYKHM</sequence>
<evidence type="ECO:0000256" key="1">
    <source>
        <dbReference type="SAM" id="MobiDB-lite"/>
    </source>
</evidence>
<evidence type="ECO:0000313" key="3">
    <source>
        <dbReference type="Proteomes" id="UP000075243"/>
    </source>
</evidence>
<reference evidence="2" key="1">
    <citation type="journal article" date="2012" name="Nat. Biotechnol.">
        <title>Draft genome sequence of pigeonpea (Cajanus cajan), an orphan legume crop of resource-poor farmers.</title>
        <authorList>
            <person name="Varshney R.K."/>
            <person name="Chen W."/>
            <person name="Li Y."/>
            <person name="Bharti A.K."/>
            <person name="Saxena R.K."/>
            <person name="Schlueter J.A."/>
            <person name="Donoghue M.T."/>
            <person name="Azam S."/>
            <person name="Fan G."/>
            <person name="Whaley A.M."/>
            <person name="Farmer A.D."/>
            <person name="Sheridan J."/>
            <person name="Iwata A."/>
            <person name="Tuteja R."/>
            <person name="Penmetsa R.V."/>
            <person name="Wu W."/>
            <person name="Upadhyaya H.D."/>
            <person name="Yang S.P."/>
            <person name="Shah T."/>
            <person name="Saxena K.B."/>
            <person name="Michael T."/>
            <person name="McCombie W.R."/>
            <person name="Yang B."/>
            <person name="Zhang G."/>
            <person name="Yang H."/>
            <person name="Wang J."/>
            <person name="Spillane C."/>
            <person name="Cook D.R."/>
            <person name="May G.D."/>
            <person name="Xu X."/>
            <person name="Jackson S.A."/>
        </authorList>
    </citation>
    <scope>NUCLEOTIDE SEQUENCE [LARGE SCALE GENOMIC DNA]</scope>
</reference>
<accession>A0A151R2A2</accession>
<keyword evidence="3" id="KW-1185">Reference proteome</keyword>
<proteinExistence type="predicted"/>